<evidence type="ECO:0000313" key="2">
    <source>
        <dbReference type="Proteomes" id="UP000266188"/>
    </source>
</evidence>
<dbReference type="InterPro" id="IPR039970">
    <property type="entry name" value="TF_Grauzone"/>
</dbReference>
<dbReference type="Proteomes" id="UP000266188">
    <property type="component" value="Unassembled WGS sequence"/>
</dbReference>
<dbReference type="AlphaFoldDB" id="A0A3A2Z500"/>
<accession>A0A3A2Z500</accession>
<sequence>MPSRKVRPTNGKPHNQTSILPNILQILPISLYRSQHKKPTQNIHLQFLTLWLRELLRFKKRMETPRPIPTPPTRLLRCDLGSCNANVSSPKSKPSRNGVDTSRVANDFNRKDLFTQHQRRMHAPWMVRGDKRQPSEEEKDIFERSLEDVRARCWVEQRKPPGRSQCGFCGRVFCGPTSWDERMEHVGRHFEKDEFLSEEVEDMDLR</sequence>
<dbReference type="OrthoDB" id="5388486at2759"/>
<comment type="caution">
    <text evidence="1">The sequence shown here is derived from an EMBL/GenBank/DDBJ whole genome shotgun (WGS) entry which is preliminary data.</text>
</comment>
<keyword evidence="2" id="KW-1185">Reference proteome</keyword>
<organism evidence="1 2">
    <name type="scientific">Aspergillus sclerotialis</name>
    <dbReference type="NCBI Taxonomy" id="2070753"/>
    <lineage>
        <taxon>Eukaryota</taxon>
        <taxon>Fungi</taxon>
        <taxon>Dikarya</taxon>
        <taxon>Ascomycota</taxon>
        <taxon>Pezizomycotina</taxon>
        <taxon>Eurotiomycetes</taxon>
        <taxon>Eurotiomycetidae</taxon>
        <taxon>Eurotiales</taxon>
        <taxon>Aspergillaceae</taxon>
        <taxon>Aspergillus</taxon>
        <taxon>Aspergillus subgen. Polypaecilum</taxon>
    </lineage>
</organism>
<protein>
    <submittedName>
        <fullName evidence="1">C2H2 finger domain protein</fullName>
    </submittedName>
</protein>
<dbReference type="GO" id="GO:0003700">
    <property type="term" value="F:DNA-binding transcription factor activity"/>
    <property type="evidence" value="ECO:0007669"/>
    <property type="project" value="InterPro"/>
</dbReference>
<evidence type="ECO:0000313" key="1">
    <source>
        <dbReference type="EMBL" id="RJE17253.1"/>
    </source>
</evidence>
<dbReference type="PANTHER" id="PTHR23225:SF2">
    <property type="entry name" value="AT09679P-RELATED"/>
    <property type="match status" value="1"/>
</dbReference>
<name>A0A3A2Z500_9EURO</name>
<dbReference type="EMBL" id="MVGC01001305">
    <property type="protein sequence ID" value="RJE17253.1"/>
    <property type="molecule type" value="Genomic_DNA"/>
</dbReference>
<gene>
    <name evidence="1" type="ORF">PHISCL_10410</name>
</gene>
<dbReference type="STRING" id="2070753.A0A3A2Z500"/>
<dbReference type="PANTHER" id="PTHR23225">
    <property type="entry name" value="ZINC FINGER PROTEIN"/>
    <property type="match status" value="1"/>
</dbReference>
<feature type="non-terminal residue" evidence="1">
    <location>
        <position position="206"/>
    </location>
</feature>
<proteinExistence type="predicted"/>
<reference evidence="2" key="1">
    <citation type="submission" date="2017-02" db="EMBL/GenBank/DDBJ databases">
        <authorList>
            <person name="Tafer H."/>
            <person name="Lopandic K."/>
        </authorList>
    </citation>
    <scope>NUCLEOTIDE SEQUENCE [LARGE SCALE GENOMIC DNA]</scope>
    <source>
        <strain evidence="2">CBS 366.77</strain>
    </source>
</reference>